<feature type="compositionally biased region" description="Polar residues" evidence="1">
    <location>
        <begin position="74"/>
        <end position="91"/>
    </location>
</feature>
<proteinExistence type="predicted"/>
<gene>
    <name evidence="2" type="ORF">ParKJ_04750</name>
</gene>
<protein>
    <submittedName>
        <fullName evidence="2">Beta-xylosidase</fullName>
    </submittedName>
</protein>
<organism evidence="2 3">
    <name type="scientific">Paraburkholderia fungorum</name>
    <dbReference type="NCBI Taxonomy" id="134537"/>
    <lineage>
        <taxon>Bacteria</taxon>
        <taxon>Pseudomonadati</taxon>
        <taxon>Pseudomonadota</taxon>
        <taxon>Betaproteobacteria</taxon>
        <taxon>Burkholderiales</taxon>
        <taxon>Burkholderiaceae</taxon>
        <taxon>Paraburkholderia</taxon>
    </lineage>
</organism>
<evidence type="ECO:0000313" key="3">
    <source>
        <dbReference type="Proteomes" id="UP001246473"/>
    </source>
</evidence>
<dbReference type="AlphaFoldDB" id="A0AAP5USF8"/>
<dbReference type="EMBL" id="JANSLM010000002">
    <property type="protein sequence ID" value="MDT8836711.1"/>
    <property type="molecule type" value="Genomic_DNA"/>
</dbReference>
<evidence type="ECO:0000313" key="2">
    <source>
        <dbReference type="EMBL" id="MDT8836711.1"/>
    </source>
</evidence>
<sequence>MLDRSLTVLLQLLEFCAPMSDRLVAPSSNRTFYFANEGLNILRTGLIASRLALSASLLSGVALLAFSPAGYAQITQGSGSEQQENRTSPMGSTPDPAASAVHESNKPQAKENSGSPKVRGKTAGNANGNGHKPSGAGGFENGLYGTGAGSNK</sequence>
<feature type="region of interest" description="Disordered" evidence="1">
    <location>
        <begin position="74"/>
        <end position="152"/>
    </location>
</feature>
<evidence type="ECO:0000256" key="1">
    <source>
        <dbReference type="SAM" id="MobiDB-lite"/>
    </source>
</evidence>
<dbReference type="Proteomes" id="UP001246473">
    <property type="component" value="Unassembled WGS sequence"/>
</dbReference>
<feature type="compositionally biased region" description="Gly residues" evidence="1">
    <location>
        <begin position="135"/>
        <end position="152"/>
    </location>
</feature>
<name>A0AAP5USF8_9BURK</name>
<comment type="caution">
    <text evidence="2">The sequence shown here is derived from an EMBL/GenBank/DDBJ whole genome shotgun (WGS) entry which is preliminary data.</text>
</comment>
<dbReference type="GeneID" id="66518968"/>
<reference evidence="2" key="1">
    <citation type="submission" date="2022-08" db="EMBL/GenBank/DDBJ databases">
        <authorList>
            <person name="Kim S.-J."/>
        </authorList>
    </citation>
    <scope>NUCLEOTIDE SEQUENCE</scope>
    <source>
        <strain evidence="2">KJ</strain>
    </source>
</reference>
<dbReference type="RefSeq" id="WP_235430108.1">
    <property type="nucleotide sequence ID" value="NZ_CAKZHR010000075.1"/>
</dbReference>
<accession>A0AAP5USF8</accession>